<organism evidence="2 3">
    <name type="scientific">Streptomyces himastatinicus ATCC 53653</name>
    <dbReference type="NCBI Taxonomy" id="457427"/>
    <lineage>
        <taxon>Bacteria</taxon>
        <taxon>Bacillati</taxon>
        <taxon>Actinomycetota</taxon>
        <taxon>Actinomycetes</taxon>
        <taxon>Kitasatosporales</taxon>
        <taxon>Streptomycetaceae</taxon>
        <taxon>Streptomyces</taxon>
        <taxon>Streptomyces violaceusniger group</taxon>
    </lineage>
</organism>
<keyword evidence="1" id="KW-0812">Transmembrane</keyword>
<evidence type="ECO:0000313" key="3">
    <source>
        <dbReference type="Proteomes" id="UP000003963"/>
    </source>
</evidence>
<accession>D9WR20</accession>
<protein>
    <submittedName>
        <fullName evidence="2">Uncharacterized protein</fullName>
    </submittedName>
</protein>
<name>D9WR20_9ACTN</name>
<dbReference type="EMBL" id="GG657754">
    <property type="protein sequence ID" value="EFL21997.1"/>
    <property type="molecule type" value="Genomic_DNA"/>
</dbReference>
<keyword evidence="1" id="KW-0472">Membrane</keyword>
<keyword evidence="1" id="KW-1133">Transmembrane helix</keyword>
<dbReference type="Proteomes" id="UP000003963">
    <property type="component" value="Unassembled WGS sequence"/>
</dbReference>
<feature type="transmembrane region" description="Helical" evidence="1">
    <location>
        <begin position="80"/>
        <end position="102"/>
    </location>
</feature>
<evidence type="ECO:0000313" key="2">
    <source>
        <dbReference type="EMBL" id="EFL21997.1"/>
    </source>
</evidence>
<keyword evidence="3" id="KW-1185">Reference proteome</keyword>
<dbReference type="AlphaFoldDB" id="D9WR20"/>
<proteinExistence type="predicted"/>
<reference evidence="2 3" key="1">
    <citation type="submission" date="2009-02" db="EMBL/GenBank/DDBJ databases">
        <title>Annotation of Streptomyces hygroscopicus strain ATCC 53653.</title>
        <authorList>
            <consortium name="The Broad Institute Genome Sequencing Platform"/>
            <consortium name="Broad Institute Microbial Sequencing Center"/>
            <person name="Fischbach M."/>
            <person name="Godfrey P."/>
            <person name="Ward D."/>
            <person name="Young S."/>
            <person name="Zeng Q."/>
            <person name="Koehrsen M."/>
            <person name="Alvarado L."/>
            <person name="Berlin A.M."/>
            <person name="Bochicchio J."/>
            <person name="Borenstein D."/>
            <person name="Chapman S.B."/>
            <person name="Chen Z."/>
            <person name="Engels R."/>
            <person name="Freedman E."/>
            <person name="Gellesch M."/>
            <person name="Goldberg J."/>
            <person name="Griggs A."/>
            <person name="Gujja S."/>
            <person name="Heilman E.R."/>
            <person name="Heiman D.I."/>
            <person name="Hepburn T.A."/>
            <person name="Howarth C."/>
            <person name="Jen D."/>
            <person name="Larson L."/>
            <person name="Lewis B."/>
            <person name="Mehta T."/>
            <person name="Park D."/>
            <person name="Pearson M."/>
            <person name="Richards J."/>
            <person name="Roberts A."/>
            <person name="Saif S."/>
            <person name="Shea T.D."/>
            <person name="Shenoy N."/>
            <person name="Sisk P."/>
            <person name="Stolte C."/>
            <person name="Sykes S.N."/>
            <person name="Thomson T."/>
            <person name="Walk T."/>
            <person name="White J."/>
            <person name="Yandava C."/>
            <person name="Straight P."/>
            <person name="Clardy J."/>
            <person name="Hung D."/>
            <person name="Kolter R."/>
            <person name="Mekalanos J."/>
            <person name="Walker S."/>
            <person name="Walsh C.T."/>
            <person name="Wieland-Brown L.C."/>
            <person name="Haas B."/>
            <person name="Nusbaum C."/>
            <person name="Birren B."/>
        </authorList>
    </citation>
    <scope>NUCLEOTIDE SEQUENCE [LARGE SCALE GENOMIC DNA]</scope>
    <source>
        <strain evidence="2 3">ATCC 53653</strain>
    </source>
</reference>
<evidence type="ECO:0000256" key="1">
    <source>
        <dbReference type="SAM" id="Phobius"/>
    </source>
</evidence>
<sequence length="104" mass="11377">MTRSVNSAVRTYIRKGSKPVTTEPEQTALAVELAELRRSVEVGFARVDGRLILHDHRGEQTEEELSQLAGRVRVLEHGRWPLPSIAALTGVSALALAVWQAAGH</sequence>
<gene>
    <name evidence="2" type="ORF">SSOG_01709</name>
</gene>
<dbReference type="HOGENOM" id="CLU_171149_0_0_11"/>